<dbReference type="SUPFAM" id="SSF52540">
    <property type="entry name" value="P-loop containing nucleoside triphosphate hydrolases"/>
    <property type="match status" value="1"/>
</dbReference>
<dbReference type="InterPro" id="IPR027417">
    <property type="entry name" value="P-loop_NTPase"/>
</dbReference>
<proteinExistence type="predicted"/>
<organism evidence="1">
    <name type="scientific">viral metagenome</name>
    <dbReference type="NCBI Taxonomy" id="1070528"/>
    <lineage>
        <taxon>unclassified sequences</taxon>
        <taxon>metagenomes</taxon>
        <taxon>organismal metagenomes</taxon>
    </lineage>
</organism>
<accession>A0A6C0JX24</accession>
<evidence type="ECO:0000313" key="1">
    <source>
        <dbReference type="EMBL" id="QHU08927.1"/>
    </source>
</evidence>
<name>A0A6C0JX24_9ZZZZ</name>
<protein>
    <recommendedName>
        <fullName evidence="2">Deoxynucleoside monophosphate kinase</fullName>
    </recommendedName>
</protein>
<reference evidence="1" key="1">
    <citation type="journal article" date="2020" name="Nature">
        <title>Giant virus diversity and host interactions through global metagenomics.</title>
        <authorList>
            <person name="Schulz F."/>
            <person name="Roux S."/>
            <person name="Paez-Espino D."/>
            <person name="Jungbluth S."/>
            <person name="Walsh D.A."/>
            <person name="Denef V.J."/>
            <person name="McMahon K.D."/>
            <person name="Konstantinidis K.T."/>
            <person name="Eloe-Fadrosh E.A."/>
            <person name="Kyrpides N.C."/>
            <person name="Woyke T."/>
        </authorList>
    </citation>
    <scope>NUCLEOTIDE SEQUENCE</scope>
    <source>
        <strain evidence="1">GVMAG-S-1064190-84</strain>
    </source>
</reference>
<evidence type="ECO:0008006" key="2">
    <source>
        <dbReference type="Google" id="ProtNLM"/>
    </source>
</evidence>
<dbReference type="EMBL" id="MN740699">
    <property type="protein sequence ID" value="QHU08927.1"/>
    <property type="molecule type" value="Genomic_DNA"/>
</dbReference>
<dbReference type="AlphaFoldDB" id="A0A6C0JX24"/>
<sequence>MLIGLVGFAGSGKNTVANILKEEYNFQQSSFATKLKDIVAILFNWPRDLLEGITEESRIFRETKDEYWSNILERDVTPRFVLQYIGTNIFRVHFHSDFWIHSLFSELDLTKNNVISDVRFRNEILAIKDYGGIILRVKRGDDPIWFNKLYSAPLVEGIREEIMKKYNSHQSEYDWILPCYTETIHNDRGIDDLRLYVETCMNRIGLIEGVKL</sequence>
<dbReference type="Gene3D" id="3.40.50.300">
    <property type="entry name" value="P-loop containing nucleotide triphosphate hydrolases"/>
    <property type="match status" value="1"/>
</dbReference>